<gene>
    <name evidence="1" type="ORF">RMR22_23550</name>
    <name evidence="2" type="ORF">RMS29_24830</name>
</gene>
<dbReference type="AlphaFoldDB" id="A0AAW9FQV2"/>
<comment type="caution">
    <text evidence="1">The sequence shown here is derived from an EMBL/GenBank/DDBJ whole genome shotgun (WGS) entry which is preliminary data.</text>
</comment>
<name>A0AAW9FQV2_9HYPH</name>
<dbReference type="EMBL" id="JAVRAF010000014">
    <property type="protein sequence ID" value="MDX8305230.1"/>
    <property type="molecule type" value="Genomic_DNA"/>
</dbReference>
<dbReference type="Proteomes" id="UP001277561">
    <property type="component" value="Unassembled WGS sequence"/>
</dbReference>
<evidence type="ECO:0000313" key="2">
    <source>
        <dbReference type="EMBL" id="MDX8332438.1"/>
    </source>
</evidence>
<sequence length="87" mass="9615">MKQSTPAEPVEPTLDEFTIPHVAFAAAEHYAVHPQSNKDELINRLRQDVETRYGRERDNTAGHSAALQAIQDADARGLLEAVYGQGE</sequence>
<evidence type="ECO:0000313" key="3">
    <source>
        <dbReference type="Proteomes" id="UP001277561"/>
    </source>
</evidence>
<dbReference type="RefSeq" id="WP_234624984.1">
    <property type="nucleotide sequence ID" value="NZ_CP192770.1"/>
</dbReference>
<protein>
    <submittedName>
        <fullName evidence="1">Uncharacterized protein</fullName>
    </submittedName>
</protein>
<accession>A0AAW9FQV2</accession>
<evidence type="ECO:0000313" key="1">
    <source>
        <dbReference type="EMBL" id="MDX8305230.1"/>
    </source>
</evidence>
<reference evidence="1 3" key="1">
    <citation type="journal article" date="2023" name="Phytobiomes J">
        <title>Deciphering the key players within the bacterial microbiota associated with aerial crown gall tumors on rhododendron: Insights into the gallobiome.</title>
        <authorList>
            <person name="Kuzmanovic N."/>
            <person name="Nesme J."/>
            <person name="Wolf J."/>
            <person name="Neumann-Schaal M."/>
            <person name="Petersen J."/>
            <person name="Fernandez-Gnecco G."/>
            <person name="Sproeer C."/>
            <person name="Bunk B."/>
            <person name="Overmann J."/>
            <person name="Sorensen S.J."/>
            <person name="Idczak E."/>
            <person name="Smalla K."/>
        </authorList>
    </citation>
    <scope>NUCLEOTIDE SEQUENCE</scope>
    <source>
        <strain evidence="1">Rho-11.1</strain>
        <strain evidence="3">rho-14.1</strain>
        <strain evidence="2">Rho-14.1</strain>
    </source>
</reference>
<proteinExistence type="predicted"/>
<keyword evidence="3" id="KW-1185">Reference proteome</keyword>
<dbReference type="EMBL" id="JAVRAD010000017">
    <property type="protein sequence ID" value="MDX8332438.1"/>
    <property type="molecule type" value="Genomic_DNA"/>
</dbReference>
<organism evidence="1">
    <name type="scientific">Agrobacterium rosae</name>
    <dbReference type="NCBI Taxonomy" id="1972867"/>
    <lineage>
        <taxon>Bacteria</taxon>
        <taxon>Pseudomonadati</taxon>
        <taxon>Pseudomonadota</taxon>
        <taxon>Alphaproteobacteria</taxon>
        <taxon>Hyphomicrobiales</taxon>
        <taxon>Rhizobiaceae</taxon>
        <taxon>Rhizobium/Agrobacterium group</taxon>
        <taxon>Agrobacterium</taxon>
    </lineage>
</organism>